<accession>A0A2G5SGI1</accession>
<proteinExistence type="predicted"/>
<name>A0A2G5SGI1_9PELO</name>
<reference evidence="2" key="1">
    <citation type="submission" date="2017-10" db="EMBL/GenBank/DDBJ databases">
        <title>Rapid genome shrinkage in a self-fertile nematode reveals novel sperm competition proteins.</title>
        <authorList>
            <person name="Yin D."/>
            <person name="Schwarz E.M."/>
            <person name="Thomas C.G."/>
            <person name="Felde R.L."/>
            <person name="Korf I.F."/>
            <person name="Cutter A.D."/>
            <person name="Schartner C.M."/>
            <person name="Ralston E.J."/>
            <person name="Meyer B.J."/>
            <person name="Haag E.S."/>
        </authorList>
    </citation>
    <scope>NUCLEOTIDE SEQUENCE [LARGE SCALE GENOMIC DNA]</scope>
    <source>
        <strain evidence="2">JU1422</strain>
    </source>
</reference>
<dbReference type="AlphaFoldDB" id="A0A2G5SGI1"/>
<sequence>MPVLHRSSYVRIINSRSCSSLAGFIPIGRQPNHCCDAKKRFSTAFHAHVHSRAIVEMKKITVFKVWKSGWTPTIWRPPSPETHDAVNIIWLQTCLTIF</sequence>
<gene>
    <name evidence="1" type="ORF">B9Z55_027318</name>
</gene>
<evidence type="ECO:0000313" key="2">
    <source>
        <dbReference type="Proteomes" id="UP000230233"/>
    </source>
</evidence>
<dbReference type="Proteomes" id="UP000230233">
    <property type="component" value="Unassembled WGS sequence"/>
</dbReference>
<comment type="caution">
    <text evidence="1">The sequence shown here is derived from an EMBL/GenBank/DDBJ whole genome shotgun (WGS) entry which is preliminary data.</text>
</comment>
<organism evidence="1 2">
    <name type="scientific">Caenorhabditis nigoni</name>
    <dbReference type="NCBI Taxonomy" id="1611254"/>
    <lineage>
        <taxon>Eukaryota</taxon>
        <taxon>Metazoa</taxon>
        <taxon>Ecdysozoa</taxon>
        <taxon>Nematoda</taxon>
        <taxon>Chromadorea</taxon>
        <taxon>Rhabditida</taxon>
        <taxon>Rhabditina</taxon>
        <taxon>Rhabditomorpha</taxon>
        <taxon>Rhabditoidea</taxon>
        <taxon>Rhabditidae</taxon>
        <taxon>Peloderinae</taxon>
        <taxon>Caenorhabditis</taxon>
    </lineage>
</organism>
<keyword evidence="2" id="KW-1185">Reference proteome</keyword>
<evidence type="ECO:0000313" key="1">
    <source>
        <dbReference type="EMBL" id="PIC13981.1"/>
    </source>
</evidence>
<dbReference type="EMBL" id="PDUG01000009">
    <property type="protein sequence ID" value="PIC13981.1"/>
    <property type="molecule type" value="Genomic_DNA"/>
</dbReference>
<protein>
    <submittedName>
        <fullName evidence="1">Uncharacterized protein</fullName>
    </submittedName>
</protein>